<evidence type="ECO:0000313" key="1">
    <source>
        <dbReference type="EMBL" id="RKH58200.1"/>
    </source>
</evidence>
<evidence type="ECO:0000313" key="2">
    <source>
        <dbReference type="Proteomes" id="UP000267003"/>
    </source>
</evidence>
<name>A0A3A8PT23_9BACT</name>
<dbReference type="AlphaFoldDB" id="A0A3A8PT23"/>
<protein>
    <submittedName>
        <fullName evidence="1">Uncharacterized protein</fullName>
    </submittedName>
</protein>
<accession>A0A3A8PT23</accession>
<sequence length="145" mass="15333">MGSVLTAGLLGLAHEASGAAPEEDPSVHSQCKPRMLKGSYVYANSGFFVTGTDRIPFAQAGRDVFNGDGTLTGSATVNTNGVSSRIAYSGTYTLDSHCRGTATLTDNTGVTDHFDFFVTKNGETMTYVQTDPGYVTATFEVRRGD</sequence>
<comment type="caution">
    <text evidence="1">The sequence shown here is derived from an EMBL/GenBank/DDBJ whole genome shotgun (WGS) entry which is preliminary data.</text>
</comment>
<reference evidence="2" key="1">
    <citation type="submission" date="2018-09" db="EMBL/GenBank/DDBJ databases">
        <authorList>
            <person name="Livingstone P.G."/>
            <person name="Whitworth D.E."/>
        </authorList>
    </citation>
    <scope>NUCLEOTIDE SEQUENCE [LARGE SCALE GENOMIC DNA]</scope>
    <source>
        <strain evidence="2">AB050A</strain>
    </source>
</reference>
<dbReference type="EMBL" id="RAWK01000216">
    <property type="protein sequence ID" value="RKH58200.1"/>
    <property type="molecule type" value="Genomic_DNA"/>
</dbReference>
<dbReference type="Proteomes" id="UP000267003">
    <property type="component" value="Unassembled WGS sequence"/>
</dbReference>
<organism evidence="1 2">
    <name type="scientific">Corallococcus aberystwythensis</name>
    <dbReference type="NCBI Taxonomy" id="2316722"/>
    <lineage>
        <taxon>Bacteria</taxon>
        <taxon>Pseudomonadati</taxon>
        <taxon>Myxococcota</taxon>
        <taxon>Myxococcia</taxon>
        <taxon>Myxococcales</taxon>
        <taxon>Cystobacterineae</taxon>
        <taxon>Myxococcaceae</taxon>
        <taxon>Corallococcus</taxon>
    </lineage>
</organism>
<keyword evidence="2" id="KW-1185">Reference proteome</keyword>
<proteinExistence type="predicted"/>
<gene>
    <name evidence="1" type="ORF">D7W81_29585</name>
</gene>